<proteinExistence type="predicted"/>
<dbReference type="Gene3D" id="3.90.1140.10">
    <property type="entry name" value="Cyclic phosphodiesterase"/>
    <property type="match status" value="1"/>
</dbReference>
<dbReference type="EMBL" id="QCXX01000002">
    <property type="protein sequence ID" value="PUV25030.1"/>
    <property type="molecule type" value="Genomic_DNA"/>
</dbReference>
<sequence>MKLIQHYDNMFNQSIGQISRGEIEIDQQIDNDRDRRRGLTLLIRPNDEIKARVGAFQDELMKIDGVQYYQPSSDLHVTALSIISCYEGFDLSDIQIQDYEDIISQSLNDIPSTELKFKGITASREAVLIQGFPMGDGLEILRDRLRSNFSSSALQQHIDSRYRLATAHMTSVRFRKELRSPDKFGTKLQDYRAAEFGEMKIESLELVYNDWYQNSNIVKILHRFAL</sequence>
<dbReference type="AlphaFoldDB" id="A0A363NWB3"/>
<dbReference type="InterPro" id="IPR009097">
    <property type="entry name" value="Cyclic_Pdiesterase"/>
</dbReference>
<keyword evidence="2" id="KW-1185">Reference proteome</keyword>
<comment type="caution">
    <text evidence="1">The sequence shown here is derived from an EMBL/GenBank/DDBJ whole genome shotgun (WGS) entry which is preliminary data.</text>
</comment>
<name>A0A363NWB3_9SPHI</name>
<evidence type="ECO:0000313" key="1">
    <source>
        <dbReference type="EMBL" id="PUV25030.1"/>
    </source>
</evidence>
<dbReference type="SUPFAM" id="SSF55144">
    <property type="entry name" value="LigT-like"/>
    <property type="match status" value="1"/>
</dbReference>
<evidence type="ECO:0000313" key="2">
    <source>
        <dbReference type="Proteomes" id="UP000250831"/>
    </source>
</evidence>
<dbReference type="OrthoDB" id="2326088at2"/>
<reference evidence="1 2" key="1">
    <citation type="submission" date="2018-04" db="EMBL/GenBank/DDBJ databases">
        <title>Sphingobacterium sp. M46 Genome.</title>
        <authorList>
            <person name="Cheng J."/>
            <person name="Li Y."/>
        </authorList>
    </citation>
    <scope>NUCLEOTIDE SEQUENCE [LARGE SCALE GENOMIC DNA]</scope>
    <source>
        <strain evidence="1 2">M46</strain>
    </source>
</reference>
<organism evidence="1 2">
    <name type="scientific">Sphingobacterium athyrii</name>
    <dbReference type="NCBI Taxonomy" id="2152717"/>
    <lineage>
        <taxon>Bacteria</taxon>
        <taxon>Pseudomonadati</taxon>
        <taxon>Bacteroidota</taxon>
        <taxon>Sphingobacteriia</taxon>
        <taxon>Sphingobacteriales</taxon>
        <taxon>Sphingobacteriaceae</taxon>
        <taxon>Sphingobacterium</taxon>
    </lineage>
</organism>
<accession>A0A363NWB3</accession>
<protein>
    <submittedName>
        <fullName evidence="1">Mutarotase</fullName>
    </submittedName>
</protein>
<dbReference type="Proteomes" id="UP000250831">
    <property type="component" value="Unassembled WGS sequence"/>
</dbReference>
<gene>
    <name evidence="1" type="ORF">DCO56_08800</name>
</gene>
<dbReference type="RefSeq" id="WP_146191002.1">
    <property type="nucleotide sequence ID" value="NZ_QCXX01000002.1"/>
</dbReference>